<reference evidence="1" key="1">
    <citation type="submission" date="2014-11" db="EMBL/GenBank/DDBJ databases">
        <authorList>
            <person name="Amaro Gonzalez C."/>
        </authorList>
    </citation>
    <scope>NUCLEOTIDE SEQUENCE</scope>
</reference>
<reference evidence="1" key="2">
    <citation type="journal article" date="2015" name="Fish Shellfish Immunol.">
        <title>Early steps in the European eel (Anguilla anguilla)-Vibrio vulnificus interaction in the gills: Role of the RtxA13 toxin.</title>
        <authorList>
            <person name="Callol A."/>
            <person name="Pajuelo D."/>
            <person name="Ebbesson L."/>
            <person name="Teles M."/>
            <person name="MacKenzie S."/>
            <person name="Amaro C."/>
        </authorList>
    </citation>
    <scope>NUCLEOTIDE SEQUENCE</scope>
</reference>
<evidence type="ECO:0000313" key="1">
    <source>
        <dbReference type="EMBL" id="JAH02875.1"/>
    </source>
</evidence>
<accession>A0A0E9PFN8</accession>
<protein>
    <submittedName>
        <fullName evidence="1">Uncharacterized protein</fullName>
    </submittedName>
</protein>
<sequence>MFCIIILLSIVTGTLCMSYIIKEIFRL</sequence>
<dbReference type="AlphaFoldDB" id="A0A0E9PFN8"/>
<proteinExistence type="predicted"/>
<name>A0A0E9PFN8_ANGAN</name>
<organism evidence="1">
    <name type="scientific">Anguilla anguilla</name>
    <name type="common">European freshwater eel</name>
    <name type="synonym">Muraena anguilla</name>
    <dbReference type="NCBI Taxonomy" id="7936"/>
    <lineage>
        <taxon>Eukaryota</taxon>
        <taxon>Metazoa</taxon>
        <taxon>Chordata</taxon>
        <taxon>Craniata</taxon>
        <taxon>Vertebrata</taxon>
        <taxon>Euteleostomi</taxon>
        <taxon>Actinopterygii</taxon>
        <taxon>Neopterygii</taxon>
        <taxon>Teleostei</taxon>
        <taxon>Anguilliformes</taxon>
        <taxon>Anguillidae</taxon>
        <taxon>Anguilla</taxon>
    </lineage>
</organism>
<dbReference type="EMBL" id="GBXM01105702">
    <property type="protein sequence ID" value="JAH02875.1"/>
    <property type="molecule type" value="Transcribed_RNA"/>
</dbReference>